<dbReference type="AlphaFoldDB" id="A0A4R8SMU0"/>
<protein>
    <submittedName>
        <fullName evidence="1">Uncharacterized protein</fullName>
    </submittedName>
</protein>
<dbReference type="Proteomes" id="UP000295604">
    <property type="component" value="Unassembled WGS sequence"/>
</dbReference>
<evidence type="ECO:0000313" key="2">
    <source>
        <dbReference type="Proteomes" id="UP000295604"/>
    </source>
</evidence>
<evidence type="ECO:0000313" key="1">
    <source>
        <dbReference type="EMBL" id="TDZ99638.1"/>
    </source>
</evidence>
<accession>A0A4R8SMU0</accession>
<dbReference type="EMBL" id="QAPF01001625">
    <property type="protein sequence ID" value="TDZ99638.1"/>
    <property type="molecule type" value="Genomic_DNA"/>
</dbReference>
<sequence length="137" mass="14763">MFPNLFSARSSLRNLWRKSSLYKKQLAIRPLNVCHPILTHPSSSHRVSSDLPTISYSQNFPASRSLSTTKNTKNPKMRAAVAVLAFLAAVASARFDGNCTDTACGEANVNCDADGMVCVPFPVVDVEGRIGCTCSIA</sequence>
<proteinExistence type="predicted"/>
<gene>
    <name evidence="1" type="ORF">C8034_v000095</name>
</gene>
<keyword evidence="2" id="KW-1185">Reference proteome</keyword>
<comment type="caution">
    <text evidence="1">The sequence shown here is derived from an EMBL/GenBank/DDBJ whole genome shotgun (WGS) entry which is preliminary data.</text>
</comment>
<name>A0A4R8SMU0_9PEZI</name>
<reference evidence="1 2" key="1">
    <citation type="submission" date="2018-11" db="EMBL/GenBank/DDBJ databases">
        <title>Genome sequence and assembly of Colletotrichum sidae.</title>
        <authorList>
            <person name="Gan P."/>
            <person name="Shirasu K."/>
        </authorList>
    </citation>
    <scope>NUCLEOTIDE SEQUENCE [LARGE SCALE GENOMIC DNA]</scope>
    <source>
        <strain evidence="1 2">CBS 518.97</strain>
    </source>
</reference>
<organism evidence="1 2">
    <name type="scientific">Colletotrichum sidae</name>
    <dbReference type="NCBI Taxonomy" id="1347389"/>
    <lineage>
        <taxon>Eukaryota</taxon>
        <taxon>Fungi</taxon>
        <taxon>Dikarya</taxon>
        <taxon>Ascomycota</taxon>
        <taxon>Pezizomycotina</taxon>
        <taxon>Sordariomycetes</taxon>
        <taxon>Hypocreomycetidae</taxon>
        <taxon>Glomerellales</taxon>
        <taxon>Glomerellaceae</taxon>
        <taxon>Colletotrichum</taxon>
        <taxon>Colletotrichum orbiculare species complex</taxon>
    </lineage>
</organism>